<evidence type="ECO:0000256" key="1">
    <source>
        <dbReference type="ARBA" id="ARBA00001927"/>
    </source>
</evidence>
<dbReference type="PANTHER" id="PTHR36923">
    <property type="entry name" value="FERREDOXIN"/>
    <property type="match status" value="1"/>
</dbReference>
<evidence type="ECO:0000256" key="4">
    <source>
        <dbReference type="ARBA" id="ARBA00022982"/>
    </source>
</evidence>
<protein>
    <recommendedName>
        <fullName evidence="8">Ferredoxin</fullName>
    </recommendedName>
</protein>
<dbReference type="GO" id="GO:0009055">
    <property type="term" value="F:electron transfer activity"/>
    <property type="evidence" value="ECO:0007669"/>
    <property type="project" value="UniProtKB-UniRule"/>
</dbReference>
<evidence type="ECO:0000256" key="5">
    <source>
        <dbReference type="ARBA" id="ARBA00023004"/>
    </source>
</evidence>
<evidence type="ECO:0000256" key="6">
    <source>
        <dbReference type="ARBA" id="ARBA00023014"/>
    </source>
</evidence>
<evidence type="ECO:0000313" key="9">
    <source>
        <dbReference type="EMBL" id="ANS32196.1"/>
    </source>
</evidence>
<comment type="function">
    <text evidence="8">Ferredoxins are iron-sulfur proteins that transfer electrons in a wide variety of metabolic reactions.</text>
</comment>
<dbReference type="SUPFAM" id="SSF54862">
    <property type="entry name" value="4Fe-4S ferredoxins"/>
    <property type="match status" value="1"/>
</dbReference>
<sequence>MKVTVDTAVCADHGQCIFSAPKVFQFDDDGRLVWEPAPDESLRASVEEAADVCPVQAIRVDD</sequence>
<dbReference type="InterPro" id="IPR001080">
    <property type="entry name" value="3Fe4S_ferredoxin"/>
</dbReference>
<evidence type="ECO:0000256" key="3">
    <source>
        <dbReference type="ARBA" id="ARBA00022723"/>
    </source>
</evidence>
<dbReference type="PATRIC" id="fig|37919.13.peg.8001"/>
<dbReference type="PANTHER" id="PTHR36923:SF3">
    <property type="entry name" value="FERREDOXIN"/>
    <property type="match status" value="1"/>
</dbReference>
<reference evidence="9 10" key="1">
    <citation type="submission" date="2014-07" db="EMBL/GenBank/DDBJ databases">
        <authorList>
            <person name="Zhang J.E."/>
            <person name="Yang H."/>
            <person name="Guo J."/>
            <person name="Deng Z."/>
            <person name="Luo H."/>
            <person name="Luo M."/>
            <person name="Zhao B."/>
        </authorList>
    </citation>
    <scope>NUCLEOTIDE SEQUENCE [LARGE SCALE GENOMIC DNA]</scope>
    <source>
        <strain evidence="9 10">1CP</strain>
        <plasmid evidence="10">Plasmid pr1cp1</plasmid>
    </source>
</reference>
<dbReference type="Proteomes" id="UP000186108">
    <property type="component" value="Plasmid pR1CP1"/>
</dbReference>
<evidence type="ECO:0000256" key="7">
    <source>
        <dbReference type="ARBA" id="ARBA00023291"/>
    </source>
</evidence>
<dbReference type="EMBL" id="CP009112">
    <property type="protein sequence ID" value="ANS32196.1"/>
    <property type="molecule type" value="Genomic_DNA"/>
</dbReference>
<evidence type="ECO:0000256" key="8">
    <source>
        <dbReference type="RuleBase" id="RU368020"/>
    </source>
</evidence>
<organism evidence="9 10">
    <name type="scientific">Rhodococcus opacus</name>
    <name type="common">Nocardia opaca</name>
    <dbReference type="NCBI Taxonomy" id="37919"/>
    <lineage>
        <taxon>Bacteria</taxon>
        <taxon>Bacillati</taxon>
        <taxon>Actinomycetota</taxon>
        <taxon>Actinomycetes</taxon>
        <taxon>Mycobacteriales</taxon>
        <taxon>Nocardiaceae</taxon>
        <taxon>Rhodococcus</taxon>
    </lineage>
</organism>
<comment type="cofactor">
    <cofactor evidence="1">
        <name>[3Fe-4S] cluster</name>
        <dbReference type="ChEBI" id="CHEBI:21137"/>
    </cofactor>
</comment>
<geneLocation type="plasmid" evidence="10">
    <name>pr1cp1</name>
</geneLocation>
<dbReference type="GO" id="GO:0051538">
    <property type="term" value="F:3 iron, 4 sulfur cluster binding"/>
    <property type="evidence" value="ECO:0007669"/>
    <property type="project" value="UniProtKB-KW"/>
</dbReference>
<keyword evidence="3 8" id="KW-0479">Metal-binding</keyword>
<keyword evidence="9" id="KW-0614">Plasmid</keyword>
<name>A0A1B1KHW1_RHOOP</name>
<dbReference type="PRINTS" id="PR00352">
    <property type="entry name" value="3FE4SFRDOXIN"/>
</dbReference>
<dbReference type="Pfam" id="PF13370">
    <property type="entry name" value="Fer4_13"/>
    <property type="match status" value="1"/>
</dbReference>
<keyword evidence="4 8" id="KW-0249">Electron transport</keyword>
<gene>
    <name evidence="9" type="ORF">R1CP_37985</name>
</gene>
<dbReference type="AlphaFoldDB" id="A0A1B1KHW1"/>
<evidence type="ECO:0000256" key="2">
    <source>
        <dbReference type="ARBA" id="ARBA00022448"/>
    </source>
</evidence>
<keyword evidence="7" id="KW-0003">3Fe-4S</keyword>
<accession>A0A1B1KHW1</accession>
<keyword evidence="2 8" id="KW-0813">Transport</keyword>
<dbReference type="InterPro" id="IPR051269">
    <property type="entry name" value="Fe-S_cluster_ET"/>
</dbReference>
<dbReference type="Gene3D" id="3.30.70.20">
    <property type="match status" value="1"/>
</dbReference>
<keyword evidence="5 8" id="KW-0408">Iron</keyword>
<evidence type="ECO:0000313" key="10">
    <source>
        <dbReference type="Proteomes" id="UP000186108"/>
    </source>
</evidence>
<proteinExistence type="predicted"/>
<keyword evidence="6 8" id="KW-0411">Iron-sulfur</keyword>
<dbReference type="RefSeq" id="WP_061698772.1">
    <property type="nucleotide sequence ID" value="NZ_CP009112.1"/>
</dbReference>
<dbReference type="GO" id="GO:0005506">
    <property type="term" value="F:iron ion binding"/>
    <property type="evidence" value="ECO:0007669"/>
    <property type="project" value="UniProtKB-UniRule"/>
</dbReference>